<dbReference type="FunFam" id="4.10.280.10:FF:000004">
    <property type="entry name" value="Basic helix-loop-helix transcription factor"/>
    <property type="match status" value="1"/>
</dbReference>
<dbReference type="GO" id="GO:0003700">
    <property type="term" value="F:DNA-binding transcription factor activity"/>
    <property type="evidence" value="ECO:0007669"/>
    <property type="project" value="InterPro"/>
</dbReference>
<dbReference type="SUPFAM" id="SSF47459">
    <property type="entry name" value="HLH, helix-loop-helix DNA-binding domain"/>
    <property type="match status" value="1"/>
</dbReference>
<dbReference type="AlphaFoldDB" id="A0A1Q3B737"/>
<feature type="compositionally biased region" description="Low complexity" evidence="5">
    <location>
        <begin position="203"/>
        <end position="219"/>
    </location>
</feature>
<dbReference type="GO" id="GO:0005634">
    <property type="term" value="C:nucleus"/>
    <property type="evidence" value="ECO:0007669"/>
    <property type="project" value="UniProtKB-SubCell"/>
</dbReference>
<dbReference type="STRING" id="3775.A0A1Q3B737"/>
<evidence type="ECO:0000313" key="8">
    <source>
        <dbReference type="Proteomes" id="UP000187406"/>
    </source>
</evidence>
<dbReference type="Pfam" id="PF00010">
    <property type="entry name" value="HLH"/>
    <property type="match status" value="1"/>
</dbReference>
<sequence length="473" mass="52153">MNHCVPDFDMEDDDLIPTSSSTLNCHKKSPMLEDDIMELLWENGQVVMQSQTQRSLKKSPPSKFDDAVLPPTSQQPLTDHLFMQEDEMATWLQYNPLNDANFVSDLLYDGPNPCAVTTAPVRTPHRLPVKNFAHFSREKSAATEDTGPSNLKSLVKESTIGDSSDAPEVTRIVERESVAATTVATSSFNDGVEVVEMDVMSLPGGSSASASTGPSAQKPPAEERKRKGREAAENADCRSEDVEFESAEVKKQSRGSTSTKRSRAAEVHNQSERRRRDRINEKMKALQELIPRCNKSDKASMLDEAIEYLKSLQLQVQMMSMGCGMVPMMYPGVQQYMAPMGMGYGMSMGMEMGMTRTLMPFPNALAGSAFPTQPTAAHLGPRFPMPAFHMPPVPAHPSRLRTTNTPDPPLNSLGKQNLNQPRMPYYADPCQQHLGLHQMQMPLPQNQTMALPVAIKPCSSSGTESTHNHQQSG</sequence>
<evidence type="ECO:0000256" key="2">
    <source>
        <dbReference type="ARBA" id="ARBA00023015"/>
    </source>
</evidence>
<dbReference type="PANTHER" id="PTHR46807:SF8">
    <property type="entry name" value="TRANSCRIPTION FACTOR PIF1-LIKE ISOFORM X2"/>
    <property type="match status" value="1"/>
</dbReference>
<dbReference type="GO" id="GO:0010017">
    <property type="term" value="P:red or far-red light signaling pathway"/>
    <property type="evidence" value="ECO:0007669"/>
    <property type="project" value="UniProtKB-ARBA"/>
</dbReference>
<keyword evidence="8" id="KW-1185">Reference proteome</keyword>
<keyword evidence="3" id="KW-0804">Transcription</keyword>
<reference evidence="8" key="1">
    <citation type="submission" date="2016-04" db="EMBL/GenBank/DDBJ databases">
        <title>Cephalotus genome sequencing.</title>
        <authorList>
            <person name="Fukushima K."/>
            <person name="Hasebe M."/>
            <person name="Fang X."/>
        </authorList>
    </citation>
    <scope>NUCLEOTIDE SEQUENCE [LARGE SCALE GENOMIC DNA]</scope>
    <source>
        <strain evidence="8">cv. St1</strain>
    </source>
</reference>
<keyword evidence="4" id="KW-0539">Nucleus</keyword>
<dbReference type="Gene3D" id="4.10.280.10">
    <property type="entry name" value="Helix-loop-helix DNA-binding domain"/>
    <property type="match status" value="1"/>
</dbReference>
<feature type="compositionally biased region" description="Basic and acidic residues" evidence="5">
    <location>
        <begin position="263"/>
        <end position="277"/>
    </location>
</feature>
<dbReference type="OrthoDB" id="690068at2759"/>
<keyword evidence="2" id="KW-0805">Transcription regulation</keyword>
<feature type="domain" description="BHLH" evidence="6">
    <location>
        <begin position="263"/>
        <end position="312"/>
    </location>
</feature>
<dbReference type="InterPro" id="IPR036638">
    <property type="entry name" value="HLH_DNA-bd_sf"/>
</dbReference>
<dbReference type="InParanoid" id="A0A1Q3B737"/>
<evidence type="ECO:0000256" key="1">
    <source>
        <dbReference type="ARBA" id="ARBA00004123"/>
    </source>
</evidence>
<dbReference type="Proteomes" id="UP000187406">
    <property type="component" value="Unassembled WGS sequence"/>
</dbReference>
<evidence type="ECO:0000259" key="6">
    <source>
        <dbReference type="PROSITE" id="PS50888"/>
    </source>
</evidence>
<dbReference type="InterPro" id="IPR044273">
    <property type="entry name" value="PIF3-like"/>
</dbReference>
<dbReference type="CDD" id="cd11445">
    <property type="entry name" value="bHLH_AtPIF_like"/>
    <property type="match status" value="1"/>
</dbReference>
<protein>
    <submittedName>
        <fullName evidence="7">HLH domain-containing protein</fullName>
    </submittedName>
</protein>
<dbReference type="InterPro" id="IPR011598">
    <property type="entry name" value="bHLH_dom"/>
</dbReference>
<organism evidence="7 8">
    <name type="scientific">Cephalotus follicularis</name>
    <name type="common">Albany pitcher plant</name>
    <dbReference type="NCBI Taxonomy" id="3775"/>
    <lineage>
        <taxon>Eukaryota</taxon>
        <taxon>Viridiplantae</taxon>
        <taxon>Streptophyta</taxon>
        <taxon>Embryophyta</taxon>
        <taxon>Tracheophyta</taxon>
        <taxon>Spermatophyta</taxon>
        <taxon>Magnoliopsida</taxon>
        <taxon>eudicotyledons</taxon>
        <taxon>Gunneridae</taxon>
        <taxon>Pentapetalae</taxon>
        <taxon>rosids</taxon>
        <taxon>fabids</taxon>
        <taxon>Oxalidales</taxon>
        <taxon>Cephalotaceae</taxon>
        <taxon>Cephalotus</taxon>
    </lineage>
</organism>
<dbReference type="InterPro" id="IPR047265">
    <property type="entry name" value="PIF1-like_bHLH"/>
</dbReference>
<evidence type="ECO:0000256" key="5">
    <source>
        <dbReference type="SAM" id="MobiDB-lite"/>
    </source>
</evidence>
<evidence type="ECO:0000256" key="4">
    <source>
        <dbReference type="ARBA" id="ARBA00023242"/>
    </source>
</evidence>
<comment type="subcellular location">
    <subcellularLocation>
        <location evidence="1">Nucleus</location>
    </subcellularLocation>
</comment>
<feature type="region of interest" description="Disordered" evidence="5">
    <location>
        <begin position="51"/>
        <end position="75"/>
    </location>
</feature>
<feature type="compositionally biased region" description="Basic and acidic residues" evidence="5">
    <location>
        <begin position="220"/>
        <end position="251"/>
    </location>
</feature>
<accession>A0A1Q3B737</accession>
<dbReference type="PROSITE" id="PS50888">
    <property type="entry name" value="BHLH"/>
    <property type="match status" value="1"/>
</dbReference>
<dbReference type="SMART" id="SM00353">
    <property type="entry name" value="HLH"/>
    <property type="match status" value="1"/>
</dbReference>
<feature type="region of interest" description="Disordered" evidence="5">
    <location>
        <begin position="203"/>
        <end position="277"/>
    </location>
</feature>
<evidence type="ECO:0000256" key="3">
    <source>
        <dbReference type="ARBA" id="ARBA00023163"/>
    </source>
</evidence>
<dbReference type="GO" id="GO:0046983">
    <property type="term" value="F:protein dimerization activity"/>
    <property type="evidence" value="ECO:0007669"/>
    <property type="project" value="InterPro"/>
</dbReference>
<dbReference type="FunCoup" id="A0A1Q3B737">
    <property type="interactions" value="76"/>
</dbReference>
<dbReference type="PANTHER" id="PTHR46807">
    <property type="entry name" value="TRANSCRIPTION FACTOR PIF3"/>
    <property type="match status" value="1"/>
</dbReference>
<gene>
    <name evidence="7" type="ORF">CFOL_v3_07365</name>
</gene>
<proteinExistence type="predicted"/>
<name>A0A1Q3B737_CEPFO</name>
<evidence type="ECO:0000313" key="7">
    <source>
        <dbReference type="EMBL" id="GAV63847.1"/>
    </source>
</evidence>
<comment type="caution">
    <text evidence="7">The sequence shown here is derived from an EMBL/GenBank/DDBJ whole genome shotgun (WGS) entry which is preliminary data.</text>
</comment>
<dbReference type="EMBL" id="BDDD01000328">
    <property type="protein sequence ID" value="GAV63847.1"/>
    <property type="molecule type" value="Genomic_DNA"/>
</dbReference>